<evidence type="ECO:0000259" key="2">
    <source>
        <dbReference type="Pfam" id="PF13472"/>
    </source>
</evidence>
<feature type="domain" description="SGNH hydrolase-type esterase" evidence="2">
    <location>
        <begin position="91"/>
        <end position="230"/>
    </location>
</feature>
<dbReference type="PANTHER" id="PTHR30383:SF28">
    <property type="entry name" value="LIPASE_ACYLHYDROLASE"/>
    <property type="match status" value="1"/>
</dbReference>
<feature type="signal peptide" evidence="1">
    <location>
        <begin position="1"/>
        <end position="23"/>
    </location>
</feature>
<dbReference type="SUPFAM" id="SSF52266">
    <property type="entry name" value="SGNH hydrolase"/>
    <property type="match status" value="2"/>
</dbReference>
<dbReference type="Gene3D" id="3.40.50.1110">
    <property type="entry name" value="SGNH hydrolase"/>
    <property type="match status" value="2"/>
</dbReference>
<feature type="chain" id="PRO_5042498670" evidence="1">
    <location>
        <begin position="24"/>
        <end position="686"/>
    </location>
</feature>
<proteinExistence type="predicted"/>
<dbReference type="InterPro" id="IPR036514">
    <property type="entry name" value="SGNH_hydro_sf"/>
</dbReference>
<protein>
    <submittedName>
        <fullName evidence="3">SGNH/GDSL hydrolase family protein</fullName>
    </submittedName>
</protein>
<keyword evidence="3" id="KW-0378">Hydrolase</keyword>
<accession>A0AAJ5WW39</accession>
<dbReference type="InterPro" id="IPR013830">
    <property type="entry name" value="SGNH_hydro"/>
</dbReference>
<gene>
    <name evidence="3" type="ORF">P0Y53_09275</name>
</gene>
<dbReference type="PANTHER" id="PTHR30383">
    <property type="entry name" value="THIOESTERASE 1/PROTEASE 1/LYSOPHOSPHOLIPASE L1"/>
    <property type="match status" value="1"/>
</dbReference>
<reference evidence="3" key="1">
    <citation type="submission" date="2023-03" db="EMBL/GenBank/DDBJ databases">
        <title>Andean soil-derived lignocellulolytic bacterial consortium as a source of novel taxa and putative plastic-active enzymes.</title>
        <authorList>
            <person name="Diaz-Garcia L."/>
            <person name="Chuvochina M."/>
            <person name="Feuerriegel G."/>
            <person name="Bunk B."/>
            <person name="Sproer C."/>
            <person name="Streit W.R."/>
            <person name="Rodriguez L.M."/>
            <person name="Overmann J."/>
            <person name="Jimenez D.J."/>
        </authorList>
    </citation>
    <scope>NUCLEOTIDE SEQUENCE</scope>
    <source>
        <strain evidence="3">MAG 7</strain>
    </source>
</reference>
<name>A0AAJ5WW39_9BACT</name>
<organism evidence="3 4">
    <name type="scientific">Candidatus Pseudobacter hemicellulosilyticus</name>
    <dbReference type="NCBI Taxonomy" id="3121375"/>
    <lineage>
        <taxon>Bacteria</taxon>
        <taxon>Pseudomonadati</taxon>
        <taxon>Bacteroidota</taxon>
        <taxon>Chitinophagia</taxon>
        <taxon>Chitinophagales</taxon>
        <taxon>Chitinophagaceae</taxon>
        <taxon>Pseudobacter</taxon>
    </lineage>
</organism>
<dbReference type="CDD" id="cd00229">
    <property type="entry name" value="SGNH_hydrolase"/>
    <property type="match status" value="1"/>
</dbReference>
<evidence type="ECO:0000313" key="3">
    <source>
        <dbReference type="EMBL" id="WEK37692.1"/>
    </source>
</evidence>
<dbReference type="EMBL" id="CP119311">
    <property type="protein sequence ID" value="WEK37692.1"/>
    <property type="molecule type" value="Genomic_DNA"/>
</dbReference>
<dbReference type="Proteomes" id="UP001220610">
    <property type="component" value="Chromosome"/>
</dbReference>
<dbReference type="Pfam" id="PF13472">
    <property type="entry name" value="Lipase_GDSL_2"/>
    <property type="match status" value="2"/>
</dbReference>
<dbReference type="AlphaFoldDB" id="A0AAJ5WW39"/>
<evidence type="ECO:0000313" key="4">
    <source>
        <dbReference type="Proteomes" id="UP001220610"/>
    </source>
</evidence>
<keyword evidence="1" id="KW-0732">Signal</keyword>
<evidence type="ECO:0000256" key="1">
    <source>
        <dbReference type="SAM" id="SignalP"/>
    </source>
</evidence>
<dbReference type="GO" id="GO:0004622">
    <property type="term" value="F:phosphatidylcholine lysophospholipase activity"/>
    <property type="evidence" value="ECO:0007669"/>
    <property type="project" value="TreeGrafter"/>
</dbReference>
<dbReference type="InterPro" id="IPR051532">
    <property type="entry name" value="Ester_Hydrolysis_Enzymes"/>
</dbReference>
<feature type="domain" description="SGNH hydrolase-type esterase" evidence="2">
    <location>
        <begin position="525"/>
        <end position="675"/>
    </location>
</feature>
<sequence>MRPYRANLIVLLLLTIGVLPATAQTAAELSKIAASQGAAAALFFNPMTDKVPELGAAVSSYQDNKECTVRGGLPHFMARLEKKAPVVIGYIGGSITQGNTGYRPQLSKWIQQQYPHVKMRWLNAGVSGTGTDLAACRIQEQLLRHQPHLVFVEFAVNGAYQPGMEGIIRQIIRNNPETDICLVYTLLNGQTKIYQQGKVPENITGLEAIAEHYQLPSVHMGMQAAKLEQEGALVWKGDPKAADGKIVFSTDGIHPLMEGGNFYAAAVARGIKKINTTGNSAAHLLPNPLIPDNWEDAGMYAPEEVADFSGEWTRLTTKDEAKIKGFNSWFPTIMKAATPGASLSFRFSGTMFGLFDIGGPEVGQLSIEVDGKPVVLEEISSKGFHLYKAVPAGGQSTLNRFNRYCNNRYRGQYDMIAVGPGEHTIVIRLAPDKADKAGTLGEGQQQDISQHPEKYDQTVLYLGKILLRGKPLKAAAAANASKAPAANLSQQQKWEQKVRNYERQDSLNPPGKKIILFTGSSTIENWKSLQQDFPGRNVLNRGISGTKTSDLLAYADRVIKPYKAAQIFLYEGDNDIGYKLTPEQILEQFTKLFEKTRELHPKANIVFISIKPSPRRLKDSVAIQRSNALIQDYLRGQKNAGYADVYTAMLGPDGGLPPAYYREDGLHLTPEGYKVWTAVIGRHLKK</sequence>